<organism evidence="6 7">
    <name type="scientific">Rhynchosporium agropyri</name>
    <dbReference type="NCBI Taxonomy" id="914238"/>
    <lineage>
        <taxon>Eukaryota</taxon>
        <taxon>Fungi</taxon>
        <taxon>Dikarya</taxon>
        <taxon>Ascomycota</taxon>
        <taxon>Pezizomycotina</taxon>
        <taxon>Leotiomycetes</taxon>
        <taxon>Helotiales</taxon>
        <taxon>Ploettnerulaceae</taxon>
        <taxon>Rhynchosporium</taxon>
    </lineage>
</organism>
<dbReference type="InterPro" id="IPR050316">
    <property type="entry name" value="Tyrosinase/Hemocyanin"/>
</dbReference>
<dbReference type="OrthoDB" id="6132182at2759"/>
<dbReference type="Pfam" id="PF00264">
    <property type="entry name" value="Tyrosinase"/>
    <property type="match status" value="1"/>
</dbReference>
<keyword evidence="7" id="KW-1185">Reference proteome</keyword>
<evidence type="ECO:0000256" key="3">
    <source>
        <dbReference type="SAM" id="SignalP"/>
    </source>
</evidence>
<evidence type="ECO:0000313" key="7">
    <source>
        <dbReference type="Proteomes" id="UP000178912"/>
    </source>
</evidence>
<sequence>MQIPHLLTAVSLLFSLATAAPPQPEPRLDAVDGLAAKGLINLEQYQKQVKSKCTVKNAVKRQEWNDLKSSDKKKYIAAVLCLQKKPSKSARGVAPGARSRYDDFVLVHVQQTMTIHATGNFLSWHRYFVWAYETALRDECGYKGYQPYWNWGRYASNPLLNPMVDGSDISLSGNGLKFNYTGVPLQGGPLPWDVIPPGAGGGCVTTGPFKNLEVRLGPLSATIPGVPVNPQADGLGYNPRCLRRDINPNAAAVTATNYTYDLITNPLHADIHWFQTVMQGQFEVHKWGVHTGGHYTIGGDPGGDFFTSPNDPIFFLHHGMIDRVWWIWQTQNLAARLKAVSGTITFFNDPPSRNATLNDNVDLGLLAPPVKLGSLLDTMGGLNGAFCYIYV</sequence>
<dbReference type="PANTHER" id="PTHR11474:SF125">
    <property type="entry name" value="N-ACETYL-6-HYDROXYTRYPTOPHAN OXIDASE IVOB-RELATED"/>
    <property type="match status" value="1"/>
</dbReference>
<feature type="domain" description="Tyrosinase copper-binding" evidence="4">
    <location>
        <begin position="116"/>
        <end position="133"/>
    </location>
</feature>
<evidence type="ECO:0000259" key="4">
    <source>
        <dbReference type="PROSITE" id="PS00497"/>
    </source>
</evidence>
<keyword evidence="6" id="KW-0503">Monooxygenase</keyword>
<dbReference type="Gene3D" id="1.10.1280.10">
    <property type="entry name" value="Di-copper center containing domain from catechol oxidase"/>
    <property type="match status" value="1"/>
</dbReference>
<accession>A0A1E1K5H4</accession>
<dbReference type="AlphaFoldDB" id="A0A1E1K5H4"/>
<dbReference type="PROSITE" id="PS00498">
    <property type="entry name" value="TYROSINASE_2"/>
    <property type="match status" value="1"/>
</dbReference>
<dbReference type="PANTHER" id="PTHR11474">
    <property type="entry name" value="TYROSINASE FAMILY MEMBER"/>
    <property type="match status" value="1"/>
</dbReference>
<keyword evidence="2" id="KW-0560">Oxidoreductase</keyword>
<evidence type="ECO:0000259" key="5">
    <source>
        <dbReference type="PROSITE" id="PS00498"/>
    </source>
</evidence>
<evidence type="ECO:0000256" key="2">
    <source>
        <dbReference type="ARBA" id="ARBA00023002"/>
    </source>
</evidence>
<dbReference type="PROSITE" id="PS00497">
    <property type="entry name" value="TYROSINASE_1"/>
    <property type="match status" value="1"/>
</dbReference>
<evidence type="ECO:0000256" key="1">
    <source>
        <dbReference type="ARBA" id="ARBA00022723"/>
    </source>
</evidence>
<feature type="chain" id="PRO_5009445599" evidence="3">
    <location>
        <begin position="20"/>
        <end position="391"/>
    </location>
</feature>
<gene>
    <name evidence="6" type="ORF">RAG0_03556</name>
</gene>
<dbReference type="GO" id="GO:0046872">
    <property type="term" value="F:metal ion binding"/>
    <property type="evidence" value="ECO:0007669"/>
    <property type="project" value="UniProtKB-KW"/>
</dbReference>
<name>A0A1E1K5H4_9HELO</name>
<feature type="signal peptide" evidence="3">
    <location>
        <begin position="1"/>
        <end position="19"/>
    </location>
</feature>
<dbReference type="SUPFAM" id="SSF48056">
    <property type="entry name" value="Di-copper centre-containing domain"/>
    <property type="match status" value="1"/>
</dbReference>
<dbReference type="InterPro" id="IPR002227">
    <property type="entry name" value="Tyrosinase_Cu-bd"/>
</dbReference>
<evidence type="ECO:0000313" key="6">
    <source>
        <dbReference type="EMBL" id="CZS93150.1"/>
    </source>
</evidence>
<proteinExistence type="predicted"/>
<reference evidence="7" key="1">
    <citation type="submission" date="2016-03" db="EMBL/GenBank/DDBJ databases">
        <authorList>
            <person name="Guldener U."/>
        </authorList>
    </citation>
    <scope>NUCLEOTIDE SEQUENCE [LARGE SCALE GENOMIC DNA]</scope>
    <source>
        <strain evidence="7">04CH-RAC-A.6.1</strain>
    </source>
</reference>
<dbReference type="InterPro" id="IPR008922">
    <property type="entry name" value="Di-copper_centre_dom_sf"/>
</dbReference>
<dbReference type="Proteomes" id="UP000178912">
    <property type="component" value="Unassembled WGS sequence"/>
</dbReference>
<protein>
    <submittedName>
        <fullName evidence="6">Related to monophenol monooxygenase (Tyrosinase)</fullName>
    </submittedName>
</protein>
<keyword evidence="1" id="KW-0479">Metal-binding</keyword>
<feature type="domain" description="Tyrosinase copper-binding" evidence="5">
    <location>
        <begin position="311"/>
        <end position="322"/>
    </location>
</feature>
<dbReference type="EMBL" id="FJUX01000015">
    <property type="protein sequence ID" value="CZS93150.1"/>
    <property type="molecule type" value="Genomic_DNA"/>
</dbReference>
<keyword evidence="3" id="KW-0732">Signal</keyword>
<dbReference type="PRINTS" id="PR00092">
    <property type="entry name" value="TYROSINASE"/>
</dbReference>
<dbReference type="GO" id="GO:0004497">
    <property type="term" value="F:monooxygenase activity"/>
    <property type="evidence" value="ECO:0007669"/>
    <property type="project" value="UniProtKB-KW"/>
</dbReference>